<dbReference type="GO" id="GO:0020037">
    <property type="term" value="F:heme binding"/>
    <property type="evidence" value="ECO:0007669"/>
    <property type="project" value="InterPro"/>
</dbReference>
<keyword evidence="4 8" id="KW-0560">Oxidoreductase</keyword>
<dbReference type="PANTHER" id="PTHR47951">
    <property type="entry name" value="OS08G0547900 PROTEIN"/>
    <property type="match status" value="1"/>
</dbReference>
<dbReference type="Pfam" id="PF00067">
    <property type="entry name" value="p450"/>
    <property type="match status" value="1"/>
</dbReference>
<accession>A0AAV6JJE6</accession>
<dbReference type="SUPFAM" id="SSF48264">
    <property type="entry name" value="Cytochrome P450"/>
    <property type="match status" value="1"/>
</dbReference>
<dbReference type="Gene3D" id="1.10.630.10">
    <property type="entry name" value="Cytochrome P450"/>
    <property type="match status" value="1"/>
</dbReference>
<feature type="chain" id="PRO_5043529248" description="Cytochrome P450" evidence="9">
    <location>
        <begin position="19"/>
        <end position="504"/>
    </location>
</feature>
<keyword evidence="9" id="KW-0732">Signal</keyword>
<dbReference type="Proteomes" id="UP000823749">
    <property type="component" value="Chromosome 7"/>
</dbReference>
<evidence type="ECO:0000256" key="1">
    <source>
        <dbReference type="ARBA" id="ARBA00001971"/>
    </source>
</evidence>
<dbReference type="PRINTS" id="PR00385">
    <property type="entry name" value="P450"/>
</dbReference>
<dbReference type="InterPro" id="IPR002401">
    <property type="entry name" value="Cyt_P450_E_grp-I"/>
</dbReference>
<dbReference type="CDD" id="cd11073">
    <property type="entry name" value="CYP76-like"/>
    <property type="match status" value="1"/>
</dbReference>
<keyword evidence="3 7" id="KW-0479">Metal-binding</keyword>
<evidence type="ECO:0000256" key="7">
    <source>
        <dbReference type="PIRSR" id="PIRSR602401-1"/>
    </source>
</evidence>
<protein>
    <recommendedName>
        <fullName evidence="12">Cytochrome P450</fullName>
    </recommendedName>
</protein>
<reference evidence="10" key="1">
    <citation type="submission" date="2020-08" db="EMBL/GenBank/DDBJ databases">
        <title>Plant Genome Project.</title>
        <authorList>
            <person name="Zhang R.-G."/>
        </authorList>
    </citation>
    <scope>NUCLEOTIDE SEQUENCE</scope>
    <source>
        <strain evidence="10">WSP0</strain>
        <tissue evidence="10">Leaf</tissue>
    </source>
</reference>
<dbReference type="InterPro" id="IPR001128">
    <property type="entry name" value="Cyt_P450"/>
</dbReference>
<evidence type="ECO:0000313" key="11">
    <source>
        <dbReference type="Proteomes" id="UP000823749"/>
    </source>
</evidence>
<evidence type="ECO:0000256" key="8">
    <source>
        <dbReference type="RuleBase" id="RU000461"/>
    </source>
</evidence>
<feature type="binding site" description="axial binding residue" evidence="7">
    <location>
        <position position="442"/>
    </location>
    <ligand>
        <name>heme</name>
        <dbReference type="ChEBI" id="CHEBI:30413"/>
    </ligand>
    <ligandPart>
        <name>Fe</name>
        <dbReference type="ChEBI" id="CHEBI:18248"/>
    </ligandPart>
</feature>
<keyword evidence="2 7" id="KW-0349">Heme</keyword>
<dbReference type="GO" id="GO:0005506">
    <property type="term" value="F:iron ion binding"/>
    <property type="evidence" value="ECO:0007669"/>
    <property type="project" value="InterPro"/>
</dbReference>
<dbReference type="PRINTS" id="PR00463">
    <property type="entry name" value="EP450I"/>
</dbReference>
<evidence type="ECO:0000256" key="6">
    <source>
        <dbReference type="ARBA" id="ARBA00023033"/>
    </source>
</evidence>
<keyword evidence="5 7" id="KW-0408">Iron</keyword>
<dbReference type="PANTHER" id="PTHR47951:SF7">
    <property type="entry name" value="FLAVONOID 3',5'-HYDROXYLASE-LIKE ISOFORM X1"/>
    <property type="match status" value="1"/>
</dbReference>
<name>A0AAV6JJE6_9ERIC</name>
<dbReference type="InterPro" id="IPR017972">
    <property type="entry name" value="Cyt_P450_CS"/>
</dbReference>
<comment type="cofactor">
    <cofactor evidence="1 7">
        <name>heme</name>
        <dbReference type="ChEBI" id="CHEBI:30413"/>
    </cofactor>
</comment>
<dbReference type="EMBL" id="JACTNZ010000007">
    <property type="protein sequence ID" value="KAG5539784.1"/>
    <property type="molecule type" value="Genomic_DNA"/>
</dbReference>
<proteinExistence type="inferred from homology"/>
<evidence type="ECO:0000256" key="5">
    <source>
        <dbReference type="ARBA" id="ARBA00023004"/>
    </source>
</evidence>
<keyword evidence="11" id="KW-1185">Reference proteome</keyword>
<dbReference type="FunFam" id="1.10.630.10:FF:000026">
    <property type="entry name" value="Cytochrome P450 82C4"/>
    <property type="match status" value="1"/>
</dbReference>
<organism evidence="10 11">
    <name type="scientific">Rhododendron griersonianum</name>
    <dbReference type="NCBI Taxonomy" id="479676"/>
    <lineage>
        <taxon>Eukaryota</taxon>
        <taxon>Viridiplantae</taxon>
        <taxon>Streptophyta</taxon>
        <taxon>Embryophyta</taxon>
        <taxon>Tracheophyta</taxon>
        <taxon>Spermatophyta</taxon>
        <taxon>Magnoliopsida</taxon>
        <taxon>eudicotyledons</taxon>
        <taxon>Gunneridae</taxon>
        <taxon>Pentapetalae</taxon>
        <taxon>asterids</taxon>
        <taxon>Ericales</taxon>
        <taxon>Ericaceae</taxon>
        <taxon>Ericoideae</taxon>
        <taxon>Rhodoreae</taxon>
        <taxon>Rhododendron</taxon>
    </lineage>
</organism>
<evidence type="ECO:0000256" key="2">
    <source>
        <dbReference type="ARBA" id="ARBA00022617"/>
    </source>
</evidence>
<evidence type="ECO:0000256" key="9">
    <source>
        <dbReference type="SAM" id="SignalP"/>
    </source>
</evidence>
<evidence type="ECO:0008006" key="12">
    <source>
        <dbReference type="Google" id="ProtNLM"/>
    </source>
</evidence>
<keyword evidence="6 8" id="KW-0503">Monooxygenase</keyword>
<dbReference type="AlphaFoldDB" id="A0AAV6JJE6"/>
<comment type="similarity">
    <text evidence="8">Belongs to the cytochrome P450 family.</text>
</comment>
<evidence type="ECO:0000313" key="10">
    <source>
        <dbReference type="EMBL" id="KAG5539784.1"/>
    </source>
</evidence>
<comment type="caution">
    <text evidence="10">The sequence shown here is derived from an EMBL/GenBank/DDBJ whole genome shotgun (WGS) entry which is preliminary data.</text>
</comment>
<dbReference type="GO" id="GO:0016705">
    <property type="term" value="F:oxidoreductase activity, acting on paired donors, with incorporation or reduction of molecular oxygen"/>
    <property type="evidence" value="ECO:0007669"/>
    <property type="project" value="InterPro"/>
</dbReference>
<dbReference type="PROSITE" id="PS00086">
    <property type="entry name" value="CYTOCHROME_P450"/>
    <property type="match status" value="1"/>
</dbReference>
<evidence type="ECO:0000256" key="3">
    <source>
        <dbReference type="ARBA" id="ARBA00022723"/>
    </source>
</evidence>
<evidence type="ECO:0000256" key="4">
    <source>
        <dbReference type="ARBA" id="ARBA00023002"/>
    </source>
</evidence>
<dbReference type="InterPro" id="IPR036396">
    <property type="entry name" value="Cyt_P450_sf"/>
</dbReference>
<gene>
    <name evidence="10" type="ORF">RHGRI_020111</name>
</gene>
<sequence>MLLLSIFFYLWTFHKSRNQITARLPPGPCGLPIVGYLPFLDTDLHRQFTELANQYGPIYKLWLGKKLCVVLNSPSLAKEVVRDQDMIFSSRDPHIAALALTYGGFNILWAPYGPYWRTIRKVFVREMLSNTSLEDTYSLRGDEVKKTIRDLHSKIGTAVEISEIAFLTEFNVVMSMLWGRTVDSQRAKSIGTEFRALVFKIIELLSKPNVSDFFPILARFDVQGVEREMKRLSKWVDGIFDPLLESRTRMSRGEGDQEGGMKSKGKKDFIQILLELKEREDAAIPITLQQIKALLLDIVIGGTDTTATMVEWVMAELLHKPEVMKKVQEELADIVGLDNGVEEYHMPKLHYLDAILKETFRLHPALPLLVPKRPNQSSIVGGYTIPKDTRVVLNVWAIHRDPEGWDGPSEFKPERFLSDTSEWDYNGNNFKFLPFGSGRRICAGIPLAEKMVMYMLASLLHSFNWKVPEGEEIDLSEKFGIVMKKSKPLIAIPTQRLSSLKLYA</sequence>
<dbReference type="GO" id="GO:0004497">
    <property type="term" value="F:monooxygenase activity"/>
    <property type="evidence" value="ECO:0007669"/>
    <property type="project" value="UniProtKB-KW"/>
</dbReference>
<feature type="signal peptide" evidence="9">
    <location>
        <begin position="1"/>
        <end position="18"/>
    </location>
</feature>